<sequence>LSAERSDRDKLVGKLAEAEGKLKSLETEVPVLRAQAELTGLAQAEAKLKEQERLNAVAEMGLAVVARDRAIDDAKKAGKAEAQAKLEVHSLQRRLDRSNERQAQLRLTALKDRLADAEKLKLRYQRQVDVLSAESYRSGWENREFEGHPEVVTPDQFDEQKGVERDHYVVGHYMQQMGDAINIVYPADEMKMLDEGACGPSTSAAAGGELVTVPSPAEPRKDPPEAAAAVILSSDESADAGLPPSGGGN</sequence>
<keyword evidence="4" id="KW-1185">Reference proteome</keyword>
<accession>A0A2P5FQH0</accession>
<dbReference type="AlphaFoldDB" id="A0A2P5FQH0"/>
<evidence type="ECO:0000256" key="1">
    <source>
        <dbReference type="SAM" id="Coils"/>
    </source>
</evidence>
<reference evidence="4" key="1">
    <citation type="submission" date="2016-06" db="EMBL/GenBank/DDBJ databases">
        <title>Parallel loss of symbiosis genes in relatives of nitrogen-fixing non-legume Parasponia.</title>
        <authorList>
            <person name="Van Velzen R."/>
            <person name="Holmer R."/>
            <person name="Bu F."/>
            <person name="Rutten L."/>
            <person name="Van Zeijl A."/>
            <person name="Liu W."/>
            <person name="Santuari L."/>
            <person name="Cao Q."/>
            <person name="Sharma T."/>
            <person name="Shen D."/>
            <person name="Roswanjaya Y."/>
            <person name="Wardhani T."/>
            <person name="Kalhor M.S."/>
            <person name="Jansen J."/>
            <person name="Van den Hoogen J."/>
            <person name="Gungor B."/>
            <person name="Hartog M."/>
            <person name="Hontelez J."/>
            <person name="Verver J."/>
            <person name="Yang W.-C."/>
            <person name="Schijlen E."/>
            <person name="Repin R."/>
            <person name="Schilthuizen M."/>
            <person name="Schranz E."/>
            <person name="Heidstra R."/>
            <person name="Miyata K."/>
            <person name="Fedorova E."/>
            <person name="Kohlen W."/>
            <person name="Bisseling T."/>
            <person name="Smit S."/>
            <person name="Geurts R."/>
        </authorList>
    </citation>
    <scope>NUCLEOTIDE SEQUENCE [LARGE SCALE GENOMIC DNA]</scope>
    <source>
        <strain evidence="4">cv. RG33-2</strain>
    </source>
</reference>
<organism evidence="3 4">
    <name type="scientific">Trema orientale</name>
    <name type="common">Charcoal tree</name>
    <name type="synonym">Celtis orientalis</name>
    <dbReference type="NCBI Taxonomy" id="63057"/>
    <lineage>
        <taxon>Eukaryota</taxon>
        <taxon>Viridiplantae</taxon>
        <taxon>Streptophyta</taxon>
        <taxon>Embryophyta</taxon>
        <taxon>Tracheophyta</taxon>
        <taxon>Spermatophyta</taxon>
        <taxon>Magnoliopsida</taxon>
        <taxon>eudicotyledons</taxon>
        <taxon>Gunneridae</taxon>
        <taxon>Pentapetalae</taxon>
        <taxon>rosids</taxon>
        <taxon>fabids</taxon>
        <taxon>Rosales</taxon>
        <taxon>Cannabaceae</taxon>
        <taxon>Trema</taxon>
    </lineage>
</organism>
<dbReference type="EMBL" id="JXTC01000015">
    <property type="protein sequence ID" value="POO00058.1"/>
    <property type="molecule type" value="Genomic_DNA"/>
</dbReference>
<comment type="caution">
    <text evidence="3">The sequence shown here is derived from an EMBL/GenBank/DDBJ whole genome shotgun (WGS) entry which is preliminary data.</text>
</comment>
<evidence type="ECO:0000313" key="3">
    <source>
        <dbReference type="EMBL" id="POO00058.1"/>
    </source>
</evidence>
<evidence type="ECO:0000313" key="4">
    <source>
        <dbReference type="Proteomes" id="UP000237000"/>
    </source>
</evidence>
<evidence type="ECO:0000256" key="2">
    <source>
        <dbReference type="SAM" id="MobiDB-lite"/>
    </source>
</evidence>
<feature type="coiled-coil region" evidence="1">
    <location>
        <begin position="8"/>
        <end position="134"/>
    </location>
</feature>
<name>A0A2P5FQH0_TREOI</name>
<protein>
    <submittedName>
        <fullName evidence="3">Uncharacterized protein</fullName>
    </submittedName>
</protein>
<keyword evidence="1" id="KW-0175">Coiled coil</keyword>
<feature type="non-terminal residue" evidence="3">
    <location>
        <position position="1"/>
    </location>
</feature>
<proteinExistence type="predicted"/>
<gene>
    <name evidence="3" type="ORF">TorRG33x02_041850</name>
</gene>
<feature type="region of interest" description="Disordered" evidence="2">
    <location>
        <begin position="199"/>
        <end position="226"/>
    </location>
</feature>
<dbReference type="InParanoid" id="A0A2P5FQH0"/>
<dbReference type="Proteomes" id="UP000237000">
    <property type="component" value="Unassembled WGS sequence"/>
</dbReference>